<name>A0A438I8K5_VITVI</name>
<dbReference type="EMBL" id="QGNW01000132">
    <property type="protein sequence ID" value="RVW93043.1"/>
    <property type="molecule type" value="Genomic_DNA"/>
</dbReference>
<protein>
    <submittedName>
        <fullName evidence="1">Uncharacterized protein</fullName>
    </submittedName>
</protein>
<dbReference type="Proteomes" id="UP000288805">
    <property type="component" value="Unassembled WGS sequence"/>
</dbReference>
<sequence>MKKERSLSDSKEARRTQIQLALHQHWHCLWEVKELRMLTPSQKPIISYRYLIPGAQSSHLAVIQDNPGKNLRWIAKCSRMKELALPRTSSTKRGGAITNVKDSEGPFKSPNYDNYVRMTLLATKENDSLKDFMKRFGQVVLQVESYSMDAIMYIFKRNINPGTPFFESLAKKPPTTMDDLFRRDDKYFMLENDI</sequence>
<evidence type="ECO:0000313" key="2">
    <source>
        <dbReference type="Proteomes" id="UP000288805"/>
    </source>
</evidence>
<evidence type="ECO:0000313" key="1">
    <source>
        <dbReference type="EMBL" id="RVW93043.1"/>
    </source>
</evidence>
<gene>
    <name evidence="1" type="ORF">CK203_032724</name>
</gene>
<accession>A0A438I8K5</accession>
<organism evidence="1 2">
    <name type="scientific">Vitis vinifera</name>
    <name type="common">Grape</name>
    <dbReference type="NCBI Taxonomy" id="29760"/>
    <lineage>
        <taxon>Eukaryota</taxon>
        <taxon>Viridiplantae</taxon>
        <taxon>Streptophyta</taxon>
        <taxon>Embryophyta</taxon>
        <taxon>Tracheophyta</taxon>
        <taxon>Spermatophyta</taxon>
        <taxon>Magnoliopsida</taxon>
        <taxon>eudicotyledons</taxon>
        <taxon>Gunneridae</taxon>
        <taxon>Pentapetalae</taxon>
        <taxon>rosids</taxon>
        <taxon>Vitales</taxon>
        <taxon>Vitaceae</taxon>
        <taxon>Viteae</taxon>
        <taxon>Vitis</taxon>
    </lineage>
</organism>
<comment type="caution">
    <text evidence="1">The sequence shown here is derived from an EMBL/GenBank/DDBJ whole genome shotgun (WGS) entry which is preliminary data.</text>
</comment>
<proteinExistence type="predicted"/>
<reference evidence="1 2" key="1">
    <citation type="journal article" date="2018" name="PLoS Genet.">
        <title>Population sequencing reveals clonal diversity and ancestral inbreeding in the grapevine cultivar Chardonnay.</title>
        <authorList>
            <person name="Roach M.J."/>
            <person name="Johnson D.L."/>
            <person name="Bohlmann J."/>
            <person name="van Vuuren H.J."/>
            <person name="Jones S.J."/>
            <person name="Pretorius I.S."/>
            <person name="Schmidt S.A."/>
            <person name="Borneman A.R."/>
        </authorList>
    </citation>
    <scope>NUCLEOTIDE SEQUENCE [LARGE SCALE GENOMIC DNA]</scope>
    <source>
        <strain evidence="2">cv. Chardonnay</strain>
        <tissue evidence="1">Leaf</tissue>
    </source>
</reference>
<dbReference type="AlphaFoldDB" id="A0A438I8K5"/>